<evidence type="ECO:0000313" key="1">
    <source>
        <dbReference type="EMBL" id="VDP06204.1"/>
    </source>
</evidence>
<name>A0A183NQK0_9TREM</name>
<evidence type="ECO:0000313" key="2">
    <source>
        <dbReference type="Proteomes" id="UP000269396"/>
    </source>
</evidence>
<organism evidence="1 2">
    <name type="scientific">Schistosoma mattheei</name>
    <dbReference type="NCBI Taxonomy" id="31246"/>
    <lineage>
        <taxon>Eukaryota</taxon>
        <taxon>Metazoa</taxon>
        <taxon>Spiralia</taxon>
        <taxon>Lophotrochozoa</taxon>
        <taxon>Platyhelminthes</taxon>
        <taxon>Trematoda</taxon>
        <taxon>Digenea</taxon>
        <taxon>Strigeidida</taxon>
        <taxon>Schistosomatoidea</taxon>
        <taxon>Schistosomatidae</taxon>
        <taxon>Schistosoma</taxon>
    </lineage>
</organism>
<dbReference type="EMBL" id="UZAL01012096">
    <property type="protein sequence ID" value="VDP06204.1"/>
    <property type="molecule type" value="Genomic_DNA"/>
</dbReference>
<protein>
    <submittedName>
        <fullName evidence="1">Uncharacterized protein</fullName>
    </submittedName>
</protein>
<reference evidence="1 2" key="1">
    <citation type="submission" date="2018-11" db="EMBL/GenBank/DDBJ databases">
        <authorList>
            <consortium name="Pathogen Informatics"/>
        </authorList>
    </citation>
    <scope>NUCLEOTIDE SEQUENCE [LARGE SCALE GENOMIC DNA]</scope>
    <source>
        <strain>Denwood</strain>
        <strain evidence="2">Zambia</strain>
    </source>
</reference>
<dbReference type="Proteomes" id="UP000269396">
    <property type="component" value="Unassembled WGS sequence"/>
</dbReference>
<sequence length="93" mass="10895">MHLRLRSFLARLLHHQRIVTLGTTILGSSFTFSMKSKDDLPPRLFKDGGDFLVKEMTTLLTKVWELESVPTSWIELIVLPIFKKGPYRFRNNY</sequence>
<dbReference type="STRING" id="31246.A0A183NQK0"/>
<dbReference type="AlphaFoldDB" id="A0A183NQK0"/>
<proteinExistence type="predicted"/>
<gene>
    <name evidence="1" type="ORF">SMTD_LOCUS4386</name>
</gene>
<keyword evidence="2" id="KW-1185">Reference proteome</keyword>
<accession>A0A183NQK0</accession>